<comment type="caution">
    <text evidence="1">The sequence shown here is derived from an EMBL/GenBank/DDBJ whole genome shotgun (WGS) entry which is preliminary data.</text>
</comment>
<evidence type="ECO:0000313" key="2">
    <source>
        <dbReference type="Proteomes" id="UP000177230"/>
    </source>
</evidence>
<dbReference type="InterPro" id="IPR036102">
    <property type="entry name" value="OsmC/Ohrsf"/>
</dbReference>
<dbReference type="Pfam" id="PF02566">
    <property type="entry name" value="OsmC"/>
    <property type="match status" value="1"/>
</dbReference>
<sequence length="134" mass="14757">MPLTLDWVRDLQFTASDDAGHGLVLESKKDGIPSGFSPMQLLLISQAGCMAMDVVSILKKKRVDLAGFRVLMDGTRAGEHPKRFTDMNFVFEARGKVPPEALEEAIQLSKEKYCSVSATIQNGVKMNIESRVIS</sequence>
<dbReference type="InterPro" id="IPR015946">
    <property type="entry name" value="KH_dom-like_a/b"/>
</dbReference>
<evidence type="ECO:0008006" key="3">
    <source>
        <dbReference type="Google" id="ProtNLM"/>
    </source>
</evidence>
<gene>
    <name evidence="1" type="ORF">A2024_01675</name>
</gene>
<dbReference type="PANTHER" id="PTHR34352:SF1">
    <property type="entry name" value="PROTEIN YHFA"/>
    <property type="match status" value="1"/>
</dbReference>
<proteinExistence type="predicted"/>
<organism evidence="1 2">
    <name type="scientific">Candidatus Edwardsbacteria bacterium GWF2_54_11</name>
    <dbReference type="NCBI Taxonomy" id="1817851"/>
    <lineage>
        <taxon>Bacteria</taxon>
        <taxon>Candidatus Edwardsiibacteriota</taxon>
    </lineage>
</organism>
<dbReference type="Proteomes" id="UP000177230">
    <property type="component" value="Unassembled WGS sequence"/>
</dbReference>
<protein>
    <recommendedName>
        <fullName evidence="3">Osmotically inducible protein OsmC</fullName>
    </recommendedName>
</protein>
<dbReference type="InterPro" id="IPR003718">
    <property type="entry name" value="OsmC/Ohr_fam"/>
</dbReference>
<evidence type="ECO:0000313" key="1">
    <source>
        <dbReference type="EMBL" id="OGF09450.1"/>
    </source>
</evidence>
<accession>A0A1F5R4R9</accession>
<reference evidence="1 2" key="1">
    <citation type="journal article" date="2016" name="Nat. Commun.">
        <title>Thousands of microbial genomes shed light on interconnected biogeochemical processes in an aquifer system.</title>
        <authorList>
            <person name="Anantharaman K."/>
            <person name="Brown C.T."/>
            <person name="Hug L.A."/>
            <person name="Sharon I."/>
            <person name="Castelle C.J."/>
            <person name="Probst A.J."/>
            <person name="Thomas B.C."/>
            <person name="Singh A."/>
            <person name="Wilkins M.J."/>
            <person name="Karaoz U."/>
            <person name="Brodie E.L."/>
            <person name="Williams K.H."/>
            <person name="Hubbard S.S."/>
            <person name="Banfield J.F."/>
        </authorList>
    </citation>
    <scope>NUCLEOTIDE SEQUENCE [LARGE SCALE GENOMIC DNA]</scope>
</reference>
<name>A0A1F5R4R9_9BACT</name>
<dbReference type="SUPFAM" id="SSF82784">
    <property type="entry name" value="OsmC-like"/>
    <property type="match status" value="1"/>
</dbReference>
<dbReference type="Gene3D" id="3.30.300.20">
    <property type="match status" value="1"/>
</dbReference>
<dbReference type="PANTHER" id="PTHR34352">
    <property type="entry name" value="PROTEIN YHFA"/>
    <property type="match status" value="1"/>
</dbReference>
<dbReference type="EMBL" id="MFFM01000040">
    <property type="protein sequence ID" value="OGF09450.1"/>
    <property type="molecule type" value="Genomic_DNA"/>
</dbReference>
<dbReference type="AlphaFoldDB" id="A0A1F5R4R9"/>